<comment type="caution">
    <text evidence="4">The sequence shown here is derived from an EMBL/GenBank/DDBJ whole genome shotgun (WGS) entry which is preliminary data.</text>
</comment>
<dbReference type="GO" id="GO:0005524">
    <property type="term" value="F:ATP binding"/>
    <property type="evidence" value="ECO:0007669"/>
    <property type="project" value="UniProtKB-UniRule"/>
</dbReference>
<feature type="region of interest" description="Disordered" evidence="2">
    <location>
        <begin position="1"/>
        <end position="80"/>
    </location>
</feature>
<keyword evidence="1" id="KW-0547">Nucleotide-binding</keyword>
<feature type="binding site" evidence="1">
    <location>
        <position position="269"/>
    </location>
    <ligand>
        <name>ATP</name>
        <dbReference type="ChEBI" id="CHEBI:30616"/>
    </ligand>
</feature>
<evidence type="ECO:0000256" key="1">
    <source>
        <dbReference type="PROSITE-ProRule" id="PRU10141"/>
    </source>
</evidence>
<evidence type="ECO:0000256" key="2">
    <source>
        <dbReference type="SAM" id="MobiDB-lite"/>
    </source>
</evidence>
<dbReference type="SUPFAM" id="SSF56112">
    <property type="entry name" value="Protein kinase-like (PK-like)"/>
    <property type="match status" value="1"/>
</dbReference>
<feature type="domain" description="Protein kinase" evidence="3">
    <location>
        <begin position="230"/>
        <end position="572"/>
    </location>
</feature>
<dbReference type="InterPro" id="IPR000719">
    <property type="entry name" value="Prot_kinase_dom"/>
</dbReference>
<dbReference type="Pfam" id="PF07714">
    <property type="entry name" value="PK_Tyr_Ser-Thr"/>
    <property type="match status" value="1"/>
</dbReference>
<evidence type="ECO:0000313" key="4">
    <source>
        <dbReference type="EMBL" id="KAL3677835.1"/>
    </source>
</evidence>
<protein>
    <recommendedName>
        <fullName evidence="3">Protein kinase domain-containing protein</fullName>
    </recommendedName>
</protein>
<keyword evidence="5" id="KW-1185">Reference proteome</keyword>
<evidence type="ECO:0000259" key="3">
    <source>
        <dbReference type="PROSITE" id="PS50011"/>
    </source>
</evidence>
<accession>A0ABD3GF72</accession>
<proteinExistence type="predicted"/>
<name>A0ABD3GF72_9MARC</name>
<organism evidence="4 5">
    <name type="scientific">Riccia sorocarpa</name>
    <dbReference type="NCBI Taxonomy" id="122646"/>
    <lineage>
        <taxon>Eukaryota</taxon>
        <taxon>Viridiplantae</taxon>
        <taxon>Streptophyta</taxon>
        <taxon>Embryophyta</taxon>
        <taxon>Marchantiophyta</taxon>
        <taxon>Marchantiopsida</taxon>
        <taxon>Marchantiidae</taxon>
        <taxon>Marchantiales</taxon>
        <taxon>Ricciaceae</taxon>
        <taxon>Riccia</taxon>
    </lineage>
</organism>
<dbReference type="Proteomes" id="UP001633002">
    <property type="component" value="Unassembled WGS sequence"/>
</dbReference>
<dbReference type="InterPro" id="IPR017441">
    <property type="entry name" value="Protein_kinase_ATP_BS"/>
</dbReference>
<sequence>MAPFTSRDKKKAKRDPSPGSREAGEVIPIVPPGESSKTKKTSPGSPEAGELIPIVPPGESSKTKKTKSGPRTTIDERDERKRENAIIRHAWFKWFTSQANLTPMRKLYWTPGADEGRKRFENKLVELGTEAFAHLSLDPNAPLFSHYTLDVQTRLRNWTNERPAWVFPSTLREPRYLDPIKERARVWQEWFKKPRELSNGNSLSFKYKECEPMSDSKIRWINFNTWLTPMVSRTRLGAGLYGTVYKVGVVDSSLVADLGSHDVVFYVAKLLNDTPWSNARDEMLKELFAFTVNHPTVVRPVAAFSDPKTPGLLFPWWNGTAIKKWYEIEHRLRGKVSHDGKTRLVSEDIGKYDRDHQLNATIFRRHRLQIAGTLLQGLAFMHGRDWLHCDIHYGNIFVHFPLWDWDDKQAHNKRHDNLETDGDRINRKLVFVGIGDLGYAQTTQDAATGKRRYNHLDKEPQKWTALELIEEKAYTGEDGKQYITYWTKSTDVFAMGWLIREICGDFFIDMSREEKLEYDREKWAMGYPTTSEPPHQTHRLRLKEALDAMVYLNISSLRDHRKTAEYWAHYFIDQLMVDPTICMRPIESTKRAAKHPDGPRDIKENKW</sequence>
<dbReference type="InterPro" id="IPR001245">
    <property type="entry name" value="Ser-Thr/Tyr_kinase_cat_dom"/>
</dbReference>
<keyword evidence="1" id="KW-0067">ATP-binding</keyword>
<dbReference type="EMBL" id="JBJQOH010000007">
    <property type="protein sequence ID" value="KAL3677835.1"/>
    <property type="molecule type" value="Genomic_DNA"/>
</dbReference>
<dbReference type="PROSITE" id="PS50011">
    <property type="entry name" value="PROTEIN_KINASE_DOM"/>
    <property type="match status" value="1"/>
</dbReference>
<dbReference type="InterPro" id="IPR011009">
    <property type="entry name" value="Kinase-like_dom_sf"/>
</dbReference>
<gene>
    <name evidence="4" type="ORF">R1sor_020791</name>
</gene>
<evidence type="ECO:0000313" key="5">
    <source>
        <dbReference type="Proteomes" id="UP001633002"/>
    </source>
</evidence>
<dbReference type="PROSITE" id="PS00107">
    <property type="entry name" value="PROTEIN_KINASE_ATP"/>
    <property type="match status" value="1"/>
</dbReference>
<reference evidence="4 5" key="1">
    <citation type="submission" date="2024-09" db="EMBL/GenBank/DDBJ databases">
        <title>Chromosome-scale assembly of Riccia sorocarpa.</title>
        <authorList>
            <person name="Paukszto L."/>
        </authorList>
    </citation>
    <scope>NUCLEOTIDE SEQUENCE [LARGE SCALE GENOMIC DNA]</scope>
    <source>
        <strain evidence="4">LP-2024</strain>
        <tissue evidence="4">Aerial parts of the thallus</tissue>
    </source>
</reference>
<dbReference type="AlphaFoldDB" id="A0ABD3GF72"/>
<dbReference type="Gene3D" id="1.10.510.10">
    <property type="entry name" value="Transferase(Phosphotransferase) domain 1"/>
    <property type="match status" value="1"/>
</dbReference>